<dbReference type="Gene3D" id="1.20.5.170">
    <property type="match status" value="1"/>
</dbReference>
<dbReference type="Proteomes" id="UP000256601">
    <property type="component" value="Unassembled WGS sequence"/>
</dbReference>
<feature type="coiled-coil region" evidence="2">
    <location>
        <begin position="4"/>
        <end position="73"/>
    </location>
</feature>
<evidence type="ECO:0000313" key="7">
    <source>
        <dbReference type="Proteomes" id="UP000256601"/>
    </source>
</evidence>
<evidence type="ECO:0000313" key="6">
    <source>
        <dbReference type="Proteomes" id="UP000182444"/>
    </source>
</evidence>
<name>A0A1D8NJJ5_YARLL</name>
<evidence type="ECO:0000313" key="5">
    <source>
        <dbReference type="EMBL" id="RDW25524.1"/>
    </source>
</evidence>
<accession>A0A1D8NJJ5</accession>
<dbReference type="EMBL" id="KZ857337">
    <property type="protein sequence ID" value="RDW25524.1"/>
    <property type="molecule type" value="Genomic_DNA"/>
</dbReference>
<comment type="similarity">
    <text evidence="1">Belongs to the ATG16 family.</text>
</comment>
<dbReference type="InterPro" id="IPR013923">
    <property type="entry name" value="Autophagy-rel_prot_16_dom"/>
</dbReference>
<gene>
    <name evidence="5" type="ORF">B0I71DRAFT_39680</name>
    <name evidence="4" type="ORF">YALI1_E26892g</name>
</gene>
<evidence type="ECO:0000259" key="3">
    <source>
        <dbReference type="Pfam" id="PF08614"/>
    </source>
</evidence>
<dbReference type="KEGG" id="yli:2912907"/>
<dbReference type="SMR" id="A0A1D8NJJ5"/>
<organism evidence="4 6">
    <name type="scientific">Yarrowia lipolytica</name>
    <name type="common">Candida lipolytica</name>
    <dbReference type="NCBI Taxonomy" id="4952"/>
    <lineage>
        <taxon>Eukaryota</taxon>
        <taxon>Fungi</taxon>
        <taxon>Dikarya</taxon>
        <taxon>Ascomycota</taxon>
        <taxon>Saccharomycotina</taxon>
        <taxon>Dipodascomycetes</taxon>
        <taxon>Dipodascales</taxon>
        <taxon>Dipodascales incertae sedis</taxon>
        <taxon>Yarrowia</taxon>
    </lineage>
</organism>
<dbReference type="AlphaFoldDB" id="A0A1D8NJJ5"/>
<evidence type="ECO:0000256" key="2">
    <source>
        <dbReference type="SAM" id="Coils"/>
    </source>
</evidence>
<sequence>MQLNVTHRTNAERLEKHNRELETALAKKTEEHKEQAKALLLLQDDMLANQIQLNVLEQKTEALQQENETLVQRLVAKAAADADKMNDANAFLER</sequence>
<reference evidence="4 6" key="1">
    <citation type="journal article" date="2016" name="PLoS ONE">
        <title>Sequence Assembly of Yarrowia lipolytica Strain W29/CLIB89 Shows Transposable Element Diversity.</title>
        <authorList>
            <person name="Magnan C."/>
            <person name="Yu J."/>
            <person name="Chang I."/>
            <person name="Jahn E."/>
            <person name="Kanomata Y."/>
            <person name="Wu J."/>
            <person name="Zeller M."/>
            <person name="Oakes M."/>
            <person name="Baldi P."/>
            <person name="Sandmeyer S."/>
        </authorList>
    </citation>
    <scope>NUCLEOTIDE SEQUENCE [LARGE SCALE GENOMIC DNA]</scope>
    <source>
        <strain evidence="4">CLIB89</strain>
        <strain evidence="6">CLIB89(W29)</strain>
    </source>
</reference>
<evidence type="ECO:0000256" key="1">
    <source>
        <dbReference type="ARBA" id="ARBA00005331"/>
    </source>
</evidence>
<keyword evidence="2" id="KW-0175">Coiled coil</keyword>
<feature type="domain" description="Autophagy-related protein 16" evidence="3">
    <location>
        <begin position="8"/>
        <end position="86"/>
    </location>
</feature>
<evidence type="ECO:0000313" key="4">
    <source>
        <dbReference type="EMBL" id="AOW05806.1"/>
    </source>
</evidence>
<proteinExistence type="inferred from homology"/>
<dbReference type="GeneID" id="2912907"/>
<dbReference type="Pfam" id="PF08614">
    <property type="entry name" value="ATG16"/>
    <property type="match status" value="1"/>
</dbReference>
<dbReference type="VEuPathDB" id="FungiDB:YALI1_E26892g"/>
<dbReference type="VEuPathDB" id="FungiDB:YALI0_E22737g"/>
<dbReference type="Proteomes" id="UP000182444">
    <property type="component" value="Chromosome 1E"/>
</dbReference>
<dbReference type="EMBL" id="CP017557">
    <property type="protein sequence ID" value="AOW05806.1"/>
    <property type="molecule type" value="Genomic_DNA"/>
</dbReference>
<reference evidence="5 7" key="2">
    <citation type="submission" date="2018-07" db="EMBL/GenBank/DDBJ databases">
        <title>Draft Genome Assemblies for Five Robust Yarrowia lipolytica Strains Exhibiting High Lipid Production and Pentose Sugar Utilization and Sugar Alcohol Secretion from Undetoxified Lignocellulosic Biomass Hydrolysates.</title>
        <authorList>
            <consortium name="DOE Joint Genome Institute"/>
            <person name="Walker C."/>
            <person name="Ryu S."/>
            <person name="Na H."/>
            <person name="Zane M."/>
            <person name="LaButti K."/>
            <person name="Lipzen A."/>
            <person name="Haridas S."/>
            <person name="Barry K."/>
            <person name="Grigoriev I.V."/>
            <person name="Quarterman J."/>
            <person name="Slininger P."/>
            <person name="Dien B."/>
            <person name="Trinh C.T."/>
        </authorList>
    </citation>
    <scope>NUCLEOTIDE SEQUENCE [LARGE SCALE GENOMIC DNA]</scope>
    <source>
        <strain evidence="5 7">YB392</strain>
    </source>
</reference>
<protein>
    <submittedName>
        <fullName evidence="5">Autophagy protein 16</fullName>
    </submittedName>
</protein>